<feature type="transmembrane region" description="Helical" evidence="1">
    <location>
        <begin position="227"/>
        <end position="250"/>
    </location>
</feature>
<evidence type="ECO:0000313" key="3">
    <source>
        <dbReference type="Proteomes" id="UP001162800"/>
    </source>
</evidence>
<dbReference type="EMBL" id="CP106882">
    <property type="protein sequence ID" value="UYG53535.1"/>
    <property type="molecule type" value="Genomic_DNA"/>
</dbReference>
<accession>A0ABY6GFS6</accession>
<dbReference type="RefSeq" id="WP_231044760.1">
    <property type="nucleotide sequence ID" value="NZ_CP106882.1"/>
</dbReference>
<sequence length="429" mass="46324">MMLPRLIHWQAEGLRLRRQPVAWAALGVLFVVLFISATLAGLDARAWRASAAQDNAMREQKLQQAMAQFQKNPVPGPANATATYQLGRGELGSTRMPVEAGLGLGIQRLDALPARLKASLDSRHVDARDPGPLRNPLLEDTGLPGLPAMVALLAPLVALLLCAGLVQEEREQGRLGLLRVQSIHGIAPVVIAALGWRLICLWLVLAVSTLPALALDPGSSPQVWLQWIAALAAFCAVWVALGGLLGVLPVSGASSMLLALGLWLALTFAVPAALVLAAERAAPMPSRLQSIIAIREAQHGSEDNEQALAEAWYDEHPEIKPQLPAVWPASFVTRVLDQDLALEPLLGEFSESRIRQAAIVSGGSWLSPGLALVLFGERLAGTDVPSHARYLQQVEAFEQRWRGFLVPHVMSREGLRAEELKELPRFAAR</sequence>
<keyword evidence="1" id="KW-0472">Membrane</keyword>
<protein>
    <submittedName>
        <fullName evidence="2">DUF3526 domain-containing protein</fullName>
    </submittedName>
</protein>
<keyword evidence="3" id="KW-1185">Reference proteome</keyword>
<dbReference type="Pfam" id="PF12040">
    <property type="entry name" value="DUF3526"/>
    <property type="match status" value="1"/>
</dbReference>
<feature type="transmembrane region" description="Helical" evidence="1">
    <location>
        <begin position="186"/>
        <end position="207"/>
    </location>
</feature>
<dbReference type="Proteomes" id="UP001162800">
    <property type="component" value="Plasmid unnamed1"/>
</dbReference>
<feature type="transmembrane region" description="Helical" evidence="1">
    <location>
        <begin position="257"/>
        <end position="278"/>
    </location>
</feature>
<dbReference type="InterPro" id="IPR021913">
    <property type="entry name" value="DUF3526"/>
</dbReference>
<proteinExistence type="predicted"/>
<keyword evidence="1" id="KW-1133">Transmembrane helix</keyword>
<reference evidence="2" key="1">
    <citation type="submission" date="2022-09" db="EMBL/GenBank/DDBJ databases">
        <title>The complete genome of Acidovorax sp. 5MLIR.</title>
        <authorList>
            <person name="Liu L."/>
            <person name="Yue J."/>
            <person name="Yang F."/>
            <person name="Yuan J."/>
            <person name="Li L."/>
        </authorList>
    </citation>
    <scope>NUCLEOTIDE SEQUENCE</scope>
    <source>
        <strain evidence="2">5MLIR</strain>
        <plasmid evidence="2">unnamed1</plasmid>
    </source>
</reference>
<gene>
    <name evidence="2" type="ORF">M9799_19410</name>
</gene>
<name>A0ABY6GFS6_9BURK</name>
<keyword evidence="1" id="KW-0812">Transmembrane</keyword>
<evidence type="ECO:0000313" key="2">
    <source>
        <dbReference type="EMBL" id="UYG53535.1"/>
    </source>
</evidence>
<organism evidence="2 3">
    <name type="scientific">Comamonas endophytica</name>
    <dbReference type="NCBI Taxonomy" id="2949090"/>
    <lineage>
        <taxon>Bacteria</taxon>
        <taxon>Pseudomonadati</taxon>
        <taxon>Pseudomonadota</taxon>
        <taxon>Betaproteobacteria</taxon>
        <taxon>Burkholderiales</taxon>
        <taxon>Comamonadaceae</taxon>
        <taxon>Comamonas</taxon>
    </lineage>
</organism>
<keyword evidence="2" id="KW-0614">Plasmid</keyword>
<feature type="transmembrane region" description="Helical" evidence="1">
    <location>
        <begin position="146"/>
        <end position="166"/>
    </location>
</feature>
<geneLocation type="plasmid" evidence="2 3">
    <name>unnamed1</name>
</geneLocation>
<evidence type="ECO:0000256" key="1">
    <source>
        <dbReference type="SAM" id="Phobius"/>
    </source>
</evidence>
<feature type="transmembrane region" description="Helical" evidence="1">
    <location>
        <begin position="21"/>
        <end position="42"/>
    </location>
</feature>